<evidence type="ECO:0000256" key="11">
    <source>
        <dbReference type="ARBA" id="ARBA00022723"/>
    </source>
</evidence>
<evidence type="ECO:0000256" key="2">
    <source>
        <dbReference type="ARBA" id="ARBA00004050"/>
    </source>
</evidence>
<keyword evidence="14" id="KW-0408">Iron</keyword>
<evidence type="ECO:0000256" key="8">
    <source>
        <dbReference type="ARBA" id="ARBA00022532"/>
    </source>
</evidence>
<evidence type="ECO:0000256" key="5">
    <source>
        <dbReference type="ARBA" id="ARBA00011558"/>
    </source>
</evidence>
<feature type="region of interest" description="Disordered" evidence="16">
    <location>
        <begin position="1"/>
        <end position="20"/>
    </location>
</feature>
<comment type="caution">
    <text evidence="18">The sequence shown here is derived from an EMBL/GenBank/DDBJ whole genome shotgun (WGS) entry which is preliminary data.</text>
</comment>
<keyword evidence="11" id="KW-0479">Metal-binding</keyword>
<dbReference type="GO" id="GO:0016020">
    <property type="term" value="C:membrane"/>
    <property type="evidence" value="ECO:0007669"/>
    <property type="project" value="UniProtKB-SubCell"/>
</dbReference>
<proteinExistence type="predicted"/>
<keyword evidence="19" id="KW-1185">Reference proteome</keyword>
<evidence type="ECO:0000256" key="6">
    <source>
        <dbReference type="ARBA" id="ARBA00019425"/>
    </source>
</evidence>
<dbReference type="SUPFAM" id="SSF81343">
    <property type="entry name" value="Fumarate reductase respiratory complex transmembrane subunits"/>
    <property type="match status" value="1"/>
</dbReference>
<comment type="subunit">
    <text evidence="5">Part of an enzyme complex containing four subunits: a flavoprotein, an iron-sulfur protein, plus two membrane-anchoring proteins, SdhC and SdhD.</text>
</comment>
<evidence type="ECO:0000256" key="4">
    <source>
        <dbReference type="ARBA" id="ARBA00005163"/>
    </source>
</evidence>
<evidence type="ECO:0000256" key="14">
    <source>
        <dbReference type="ARBA" id="ARBA00023004"/>
    </source>
</evidence>
<comment type="subcellular location">
    <subcellularLocation>
        <location evidence="3">Membrane</location>
        <topology evidence="3">Multi-pass membrane protein</topology>
    </subcellularLocation>
</comment>
<dbReference type="InterPro" id="IPR014312">
    <property type="entry name" value="Succ_DH_anchor"/>
</dbReference>
<reference evidence="18 19" key="1">
    <citation type="submission" date="2019-09" db="EMBL/GenBank/DDBJ databases">
        <authorList>
            <person name="Kevbrin V."/>
            <person name="Grouzdev D.S."/>
        </authorList>
    </citation>
    <scope>NUCLEOTIDE SEQUENCE [LARGE SCALE GENOMIC DNA]</scope>
    <source>
        <strain evidence="18 19">G-192</strain>
    </source>
</reference>
<dbReference type="AlphaFoldDB" id="A0A5M6ZPE5"/>
<accession>A0A5M6ZPE5</accession>
<comment type="function">
    <text evidence="2">Membrane-anchoring subunit of succinate dehydrogenase (SDH).</text>
</comment>
<evidence type="ECO:0000256" key="13">
    <source>
        <dbReference type="ARBA" id="ARBA00022989"/>
    </source>
</evidence>
<evidence type="ECO:0000256" key="17">
    <source>
        <dbReference type="SAM" id="Phobius"/>
    </source>
</evidence>
<dbReference type="Pfam" id="PF01127">
    <property type="entry name" value="Sdh_cyt"/>
    <property type="match status" value="1"/>
</dbReference>
<feature type="transmembrane region" description="Helical" evidence="17">
    <location>
        <begin position="100"/>
        <end position="125"/>
    </location>
</feature>
<feature type="transmembrane region" description="Helical" evidence="17">
    <location>
        <begin position="26"/>
        <end position="47"/>
    </location>
</feature>
<evidence type="ECO:0000256" key="9">
    <source>
        <dbReference type="ARBA" id="ARBA00022617"/>
    </source>
</evidence>
<dbReference type="GO" id="GO:0020037">
    <property type="term" value="F:heme binding"/>
    <property type="evidence" value="ECO:0007669"/>
    <property type="project" value="InterPro"/>
</dbReference>
<evidence type="ECO:0000313" key="19">
    <source>
        <dbReference type="Proteomes" id="UP000325122"/>
    </source>
</evidence>
<comment type="pathway">
    <text evidence="4">Carbohydrate metabolism; tricarboxylic acid cycle.</text>
</comment>
<feature type="transmembrane region" description="Helical" evidence="17">
    <location>
        <begin position="59"/>
        <end position="80"/>
    </location>
</feature>
<evidence type="ECO:0000256" key="3">
    <source>
        <dbReference type="ARBA" id="ARBA00004141"/>
    </source>
</evidence>
<evidence type="ECO:0000256" key="10">
    <source>
        <dbReference type="ARBA" id="ARBA00022692"/>
    </source>
</evidence>
<name>A0A5M6ZPE5_9PROT</name>
<dbReference type="Proteomes" id="UP000325122">
    <property type="component" value="Unassembled WGS sequence"/>
</dbReference>
<protein>
    <recommendedName>
        <fullName evidence="6">Succinate dehydrogenase hydrophobic membrane anchor subunit</fullName>
    </recommendedName>
</protein>
<keyword evidence="7" id="KW-0813">Transport</keyword>
<dbReference type="InterPro" id="IPR000701">
    <property type="entry name" value="SuccDH_FuR_B_TM-su"/>
</dbReference>
<dbReference type="EMBL" id="VWOJ01000002">
    <property type="protein sequence ID" value="KAA5804101.1"/>
    <property type="molecule type" value="Genomic_DNA"/>
</dbReference>
<evidence type="ECO:0000256" key="12">
    <source>
        <dbReference type="ARBA" id="ARBA00022982"/>
    </source>
</evidence>
<evidence type="ECO:0000256" key="16">
    <source>
        <dbReference type="SAM" id="MobiDB-lite"/>
    </source>
</evidence>
<keyword evidence="10 17" id="KW-0812">Transmembrane</keyword>
<gene>
    <name evidence="18" type="primary">sdhD</name>
    <name evidence="18" type="ORF">F1654_06580</name>
</gene>
<dbReference type="UniPathway" id="UPA00223"/>
<dbReference type="Gene3D" id="1.20.1300.10">
    <property type="entry name" value="Fumarate reductase/succinate dehydrogenase, transmembrane subunit"/>
    <property type="match status" value="1"/>
</dbReference>
<dbReference type="InterPro" id="IPR034804">
    <property type="entry name" value="SQR/QFR_C/D"/>
</dbReference>
<organism evidence="18 19">
    <name type="scientific">Alkalicaulis satelles</name>
    <dbReference type="NCBI Taxonomy" id="2609175"/>
    <lineage>
        <taxon>Bacteria</taxon>
        <taxon>Pseudomonadati</taxon>
        <taxon>Pseudomonadota</taxon>
        <taxon>Alphaproteobacteria</taxon>
        <taxon>Maricaulales</taxon>
        <taxon>Maricaulaceae</taxon>
        <taxon>Alkalicaulis</taxon>
    </lineage>
</organism>
<dbReference type="GO" id="GO:0006099">
    <property type="term" value="P:tricarboxylic acid cycle"/>
    <property type="evidence" value="ECO:0007669"/>
    <property type="project" value="UniProtKB-UniPathway"/>
</dbReference>
<evidence type="ECO:0000256" key="1">
    <source>
        <dbReference type="ARBA" id="ARBA00001971"/>
    </source>
</evidence>
<keyword evidence="13 17" id="KW-1133">Transmembrane helix</keyword>
<sequence length="126" mass="13331">MMSGLRTPLSRAKGLGSARTGSGHFIAQRVSAVALIVLIPAFVWMIARLPALDYDSARAMIASPLGALVTLLTLTAAFYHMRLGLQVVIEDYITKPVTRAALLIANTLIAAGLWLAALYAVLVIAA</sequence>
<keyword evidence="15 17" id="KW-0472">Membrane</keyword>
<evidence type="ECO:0000313" key="18">
    <source>
        <dbReference type="EMBL" id="KAA5804101.1"/>
    </source>
</evidence>
<keyword evidence="9" id="KW-0349">Heme</keyword>
<keyword evidence="8" id="KW-0816">Tricarboxylic acid cycle</keyword>
<evidence type="ECO:0000256" key="7">
    <source>
        <dbReference type="ARBA" id="ARBA00022448"/>
    </source>
</evidence>
<dbReference type="CDD" id="cd03495">
    <property type="entry name" value="SQR_TypeC_SdhD_like"/>
    <property type="match status" value="1"/>
</dbReference>
<dbReference type="GO" id="GO:0046872">
    <property type="term" value="F:metal ion binding"/>
    <property type="evidence" value="ECO:0007669"/>
    <property type="project" value="UniProtKB-KW"/>
</dbReference>
<dbReference type="NCBIfam" id="TIGR02968">
    <property type="entry name" value="succ_dehyd_anc"/>
    <property type="match status" value="1"/>
</dbReference>
<keyword evidence="12" id="KW-0249">Electron transport</keyword>
<evidence type="ECO:0000256" key="15">
    <source>
        <dbReference type="ARBA" id="ARBA00023136"/>
    </source>
</evidence>
<comment type="cofactor">
    <cofactor evidence="1">
        <name>heme</name>
        <dbReference type="ChEBI" id="CHEBI:30413"/>
    </cofactor>
</comment>